<evidence type="ECO:0000313" key="2">
    <source>
        <dbReference type="Proteomes" id="UP000000467"/>
    </source>
</evidence>
<dbReference type="HOGENOM" id="CLU_176130_0_0_9"/>
<dbReference type="STRING" id="1089553.Tph_c21930"/>
<dbReference type="KEGG" id="tpz:Tph_c21930"/>
<organism evidence="1 2">
    <name type="scientific">Thermacetogenium phaeum (strain ATCC BAA-254 / DSM 26808 / PB)</name>
    <dbReference type="NCBI Taxonomy" id="1089553"/>
    <lineage>
        <taxon>Bacteria</taxon>
        <taxon>Bacillati</taxon>
        <taxon>Bacillota</taxon>
        <taxon>Clostridia</taxon>
        <taxon>Thermoanaerobacterales</taxon>
        <taxon>Thermoanaerobacteraceae</taxon>
        <taxon>Thermacetogenium</taxon>
    </lineage>
</organism>
<evidence type="ECO:0000313" key="1">
    <source>
        <dbReference type="EMBL" id="AFV12385.1"/>
    </source>
</evidence>
<reference evidence="1 2" key="1">
    <citation type="journal article" date="2012" name="BMC Genomics">
        <title>Genome-guided analysis of physiological and morphological traits of the fermentative acetate oxidizer Thermacetogenium phaeum.</title>
        <authorList>
            <person name="Oehler D."/>
            <person name="Poehlein A."/>
            <person name="Leimbach A."/>
            <person name="Muller N."/>
            <person name="Daniel R."/>
            <person name="Gottschalk G."/>
            <person name="Schink B."/>
        </authorList>
    </citation>
    <scope>NUCLEOTIDE SEQUENCE [LARGE SCALE GENOMIC DNA]</scope>
    <source>
        <strain evidence="2">ATCC BAA-254 / DSM 26808 / PB</strain>
    </source>
</reference>
<gene>
    <name evidence="1" type="ordered locus">Tph_c21930</name>
</gene>
<dbReference type="Proteomes" id="UP000000467">
    <property type="component" value="Chromosome"/>
</dbReference>
<dbReference type="eggNOG" id="ENOG5032USE">
    <property type="taxonomic scope" value="Bacteria"/>
</dbReference>
<dbReference type="RefSeq" id="WP_015051259.1">
    <property type="nucleotide sequence ID" value="NC_018870.1"/>
</dbReference>
<protein>
    <submittedName>
        <fullName evidence="1">Uncharacterized protein</fullName>
    </submittedName>
</protein>
<dbReference type="EMBL" id="CP003732">
    <property type="protein sequence ID" value="AFV12385.1"/>
    <property type="molecule type" value="Genomic_DNA"/>
</dbReference>
<dbReference type="AlphaFoldDB" id="K4LKA7"/>
<accession>K4LKA7</accession>
<name>K4LKA7_THEPS</name>
<proteinExistence type="predicted"/>
<keyword evidence="2" id="KW-1185">Reference proteome</keyword>
<dbReference type="OrthoDB" id="1726034at2"/>
<sequence length="105" mass="12351">MESFNFELNQVIARTLAEGGFASEKEATREISLMVALAKISRYERECAKFRKKYGLTFQEFQRKVNSIVGAEVFEEENDLMDWEFAENTLALWQKRLEVLKNAYR</sequence>